<accession>A0AAE0GK73</accession>
<evidence type="ECO:0000313" key="2">
    <source>
        <dbReference type="EMBL" id="KAK3279443.1"/>
    </source>
</evidence>
<comment type="caution">
    <text evidence="2">The sequence shown here is derived from an EMBL/GenBank/DDBJ whole genome shotgun (WGS) entry which is preliminary data.</text>
</comment>
<dbReference type="EMBL" id="LGRX02004896">
    <property type="protein sequence ID" value="KAK3279443.1"/>
    <property type="molecule type" value="Genomic_DNA"/>
</dbReference>
<keyword evidence="3" id="KW-1185">Reference proteome</keyword>
<feature type="compositionally biased region" description="Basic and acidic residues" evidence="1">
    <location>
        <begin position="260"/>
        <end position="272"/>
    </location>
</feature>
<reference evidence="2 3" key="1">
    <citation type="journal article" date="2015" name="Genome Biol. Evol.">
        <title>Comparative Genomics of a Bacterivorous Green Alga Reveals Evolutionary Causalities and Consequences of Phago-Mixotrophic Mode of Nutrition.</title>
        <authorList>
            <person name="Burns J.A."/>
            <person name="Paasch A."/>
            <person name="Narechania A."/>
            <person name="Kim E."/>
        </authorList>
    </citation>
    <scope>NUCLEOTIDE SEQUENCE [LARGE SCALE GENOMIC DNA]</scope>
    <source>
        <strain evidence="2 3">PLY_AMNH</strain>
    </source>
</reference>
<protein>
    <submittedName>
        <fullName evidence="2">Uncharacterized protein</fullName>
    </submittedName>
</protein>
<feature type="non-terminal residue" evidence="2">
    <location>
        <position position="1"/>
    </location>
</feature>
<proteinExistence type="predicted"/>
<feature type="region of interest" description="Disordered" evidence="1">
    <location>
        <begin position="245"/>
        <end position="272"/>
    </location>
</feature>
<evidence type="ECO:0000313" key="3">
    <source>
        <dbReference type="Proteomes" id="UP001190700"/>
    </source>
</evidence>
<dbReference type="AlphaFoldDB" id="A0AAE0GK73"/>
<gene>
    <name evidence="2" type="ORF">CYMTET_12674</name>
</gene>
<evidence type="ECO:0000256" key="1">
    <source>
        <dbReference type="SAM" id="MobiDB-lite"/>
    </source>
</evidence>
<name>A0AAE0GK73_9CHLO</name>
<feature type="region of interest" description="Disordered" evidence="1">
    <location>
        <begin position="478"/>
        <end position="504"/>
    </location>
</feature>
<dbReference type="Proteomes" id="UP001190700">
    <property type="component" value="Unassembled WGS sequence"/>
</dbReference>
<organism evidence="2 3">
    <name type="scientific">Cymbomonas tetramitiformis</name>
    <dbReference type="NCBI Taxonomy" id="36881"/>
    <lineage>
        <taxon>Eukaryota</taxon>
        <taxon>Viridiplantae</taxon>
        <taxon>Chlorophyta</taxon>
        <taxon>Pyramimonadophyceae</taxon>
        <taxon>Pyramimonadales</taxon>
        <taxon>Pyramimonadaceae</taxon>
        <taxon>Cymbomonas</taxon>
    </lineage>
</organism>
<sequence>YGPEIRKIGEVMLTRRPTDDFEDTRYSPIGYAKFREKMSSISYLKLNQATLGPEQQAELRELGVFQSSFAKLKSDLVILGNRHAFQNGKHPEGWKGYRIVMIQNTLCELVDYLDPPVRTDPFHIDDNGLGEGRGLTALSWRVEYSEEVAGFALCEQCSVEELHPLCQGNRNCMRVHALGRRPIPLRLLRDGDGRPCERTMQPGCLYYDTMASGMKDTWQVQPLSRISVTEWKLWVAELESVDEKERTALGAEPSPNVGKTEQRERDGDAEREARRRILCRQTSRIHLVPDSCPSALPNWSVEELERSLHLSAQERHLFTIRNQVMLSRQHWDVAFMERFEGLLQMSTMRNVAERRTSWWRKMIGILSGEPAPDLDIDSWDYYSMLGRPSSGKQKKKERERMELAYRSRLLERLEELDWNEGKLARWDQLKAHGRLALNAKKDVKEGPLDEQLAKEIQEQITEERKFIAKSKLFFGTTHKPRKTSLHNPTDRHHQMGDPSTSKPPIAAVSANVAENRLPSNKILPLSAQDV</sequence>